<dbReference type="GO" id="GO:0005739">
    <property type="term" value="C:mitochondrion"/>
    <property type="evidence" value="ECO:0007669"/>
    <property type="project" value="TreeGrafter"/>
</dbReference>
<proteinExistence type="predicted"/>
<dbReference type="InterPro" id="IPR036188">
    <property type="entry name" value="FAD/NAD-bd_sf"/>
</dbReference>
<name>A0A382ZD63_9ZZZZ</name>
<evidence type="ECO:0000259" key="1">
    <source>
        <dbReference type="Pfam" id="PF01266"/>
    </source>
</evidence>
<dbReference type="AlphaFoldDB" id="A0A382ZD63"/>
<protein>
    <recommendedName>
        <fullName evidence="1">FAD dependent oxidoreductase domain-containing protein</fullName>
    </recommendedName>
</protein>
<evidence type="ECO:0000313" key="2">
    <source>
        <dbReference type="EMBL" id="SVD93220.1"/>
    </source>
</evidence>
<dbReference type="SUPFAM" id="SSF51905">
    <property type="entry name" value="FAD/NAD(P)-binding domain"/>
    <property type="match status" value="1"/>
</dbReference>
<organism evidence="2">
    <name type="scientific">marine metagenome</name>
    <dbReference type="NCBI Taxonomy" id="408172"/>
    <lineage>
        <taxon>unclassified sequences</taxon>
        <taxon>metagenomes</taxon>
        <taxon>ecological metagenomes</taxon>
    </lineage>
</organism>
<dbReference type="Gene3D" id="3.30.9.10">
    <property type="entry name" value="D-Amino Acid Oxidase, subunit A, domain 2"/>
    <property type="match status" value="1"/>
</dbReference>
<dbReference type="PANTHER" id="PTHR13847">
    <property type="entry name" value="SARCOSINE DEHYDROGENASE-RELATED"/>
    <property type="match status" value="1"/>
</dbReference>
<dbReference type="Pfam" id="PF01266">
    <property type="entry name" value="DAO"/>
    <property type="match status" value="1"/>
</dbReference>
<feature type="domain" description="FAD dependent oxidoreductase" evidence="1">
    <location>
        <begin position="9"/>
        <end position="198"/>
    </location>
</feature>
<reference evidence="2" key="1">
    <citation type="submission" date="2018-05" db="EMBL/GenBank/DDBJ databases">
        <authorList>
            <person name="Lanie J.A."/>
            <person name="Ng W.-L."/>
            <person name="Kazmierczak K.M."/>
            <person name="Andrzejewski T.M."/>
            <person name="Davidsen T.M."/>
            <person name="Wayne K.J."/>
            <person name="Tettelin H."/>
            <person name="Glass J.I."/>
            <person name="Rusch D."/>
            <person name="Podicherti R."/>
            <person name="Tsui H.-C.T."/>
            <person name="Winkler M.E."/>
        </authorList>
    </citation>
    <scope>NUCLEOTIDE SEQUENCE</scope>
</reference>
<accession>A0A382ZD63</accession>
<feature type="non-terminal residue" evidence="2">
    <location>
        <position position="199"/>
    </location>
</feature>
<dbReference type="PANTHER" id="PTHR13847:SF193">
    <property type="entry name" value="PYRUVATE DEHYDROGENASE PHOSPHATASE REGULATORY SUBUNIT, MITOCHONDRIAL"/>
    <property type="match status" value="1"/>
</dbReference>
<gene>
    <name evidence="2" type="ORF">METZ01_LOCUS446074</name>
</gene>
<dbReference type="EMBL" id="UINC01182801">
    <property type="protein sequence ID" value="SVD93220.1"/>
    <property type="molecule type" value="Genomic_DNA"/>
</dbReference>
<dbReference type="InterPro" id="IPR006076">
    <property type="entry name" value="FAD-dep_OxRdtase"/>
</dbReference>
<sequence length="199" mass="21518">MSDLPKHAKVVIIGAGIVGNSVAYHLAKLGWKDMVMIDKGPLPNPGGSTGHASNFIFPVDHSKVMTQLTLDSMAQYKKLGVFRESGGIELARKPERMEELKRRMASAKAWGIEASLVTPEEVKKLFPWINTDAIIGGFHSPTVGVVDSLRAGTMMRDAAKEMGALSVFTHTEITDVDVEDGRVIGLQTAKGNISAEYVI</sequence>
<dbReference type="Gene3D" id="3.50.50.60">
    <property type="entry name" value="FAD/NAD(P)-binding domain"/>
    <property type="match status" value="1"/>
</dbReference>